<dbReference type="HOGENOM" id="CLU_969179_0_0_11"/>
<dbReference type="EMBL" id="CP005386">
    <property type="protein sequence ID" value="AGL29401.1"/>
    <property type="molecule type" value="Genomic_DNA"/>
</dbReference>
<dbReference type="Proteomes" id="UP000013548">
    <property type="component" value="Chromosome"/>
</dbReference>
<dbReference type="KEGG" id="mtuc:J113_27300"/>
<organism evidence="2 3">
    <name type="scientific">Mycobacterium tuberculosis CAS/NITR204</name>
    <dbReference type="NCBI Taxonomy" id="1310114"/>
    <lineage>
        <taxon>Bacteria</taxon>
        <taxon>Bacillati</taxon>
        <taxon>Actinomycetota</taxon>
        <taxon>Actinomycetes</taxon>
        <taxon>Mycobacteriales</taxon>
        <taxon>Mycobacteriaceae</taxon>
        <taxon>Mycobacterium</taxon>
        <taxon>Mycobacterium tuberculosis complex</taxon>
    </lineage>
</organism>
<accession>R4MN93</accession>
<dbReference type="PATRIC" id="fig|1310114.3.peg.5735"/>
<dbReference type="InterPro" id="IPR046112">
    <property type="entry name" value="DUF6049"/>
</dbReference>
<protein>
    <submittedName>
        <fullName evidence="2">Uncharacterized protein</fullName>
    </submittedName>
</protein>
<dbReference type="BioCyc" id="MTUB1310114:G13A2-3991-MONOMER"/>
<feature type="compositionally biased region" description="Low complexity" evidence="1">
    <location>
        <begin position="250"/>
        <end position="269"/>
    </location>
</feature>
<name>R4MN93_MYCTX</name>
<reference evidence="2 3" key="1">
    <citation type="journal article" date="2013" name="Genome Announc.">
        <title>Whole-Genome Sequences of Four Clinical Isolates of Mycobacterium tuberculosis from Tamil Nadu, South India.</title>
        <authorList>
            <person name="Narayanan S."/>
            <person name="Deshpande U."/>
        </authorList>
    </citation>
    <scope>NUCLEOTIDE SEQUENCE [LARGE SCALE GENOMIC DNA]</scope>
    <source>
        <strain evidence="2 3">CAS/NITR204</strain>
    </source>
</reference>
<dbReference type="Pfam" id="PF19516">
    <property type="entry name" value="DUF6049"/>
    <property type="match status" value="1"/>
</dbReference>
<feature type="region of interest" description="Disordered" evidence="1">
    <location>
        <begin position="246"/>
        <end position="287"/>
    </location>
</feature>
<evidence type="ECO:0000256" key="1">
    <source>
        <dbReference type="SAM" id="MobiDB-lite"/>
    </source>
</evidence>
<feature type="compositionally biased region" description="Polar residues" evidence="1">
    <location>
        <begin position="276"/>
        <end position="287"/>
    </location>
</feature>
<proteinExistence type="predicted"/>
<sequence>MTALQLGWAALARVTSAIGVVAGLGMALTVPSAAPHALAGEPSPTPFVQVRIDQVTPDVVTTSSEPHVTVSGTVTNTGDRPVRDVMVRLEHAAAVTSSTALRTSLDGGTDQYQPAADFLTVAPELDRGQEAGFTLSAPLRSLTRPSLAVNQPGIYPVLVNVNGTPDYGAPARLDNARFLLPVVGVPPDQATDFGSAVAPETTAPDFWITMRGRWPTGPGWPPGHPVAPFPSGWSTTTWQTRWPTAAGWTSSCRRPSSPPTGKSTPTAPSAERCAWPSTQIYSSPSMR</sequence>
<dbReference type="AlphaFoldDB" id="R4MN93"/>
<evidence type="ECO:0000313" key="3">
    <source>
        <dbReference type="Proteomes" id="UP000013548"/>
    </source>
</evidence>
<gene>
    <name evidence="2" type="ORF">J113_27300</name>
</gene>
<evidence type="ECO:0000313" key="2">
    <source>
        <dbReference type="EMBL" id="AGL29401.1"/>
    </source>
</evidence>